<evidence type="ECO:0000313" key="1">
    <source>
        <dbReference type="EMBL" id="KAJ8467946.1"/>
    </source>
</evidence>
<accession>A0AAV8QE91</accession>
<gene>
    <name evidence="1" type="ORF">OPV22_030498</name>
</gene>
<name>A0AAV8QE91_ENSVE</name>
<proteinExistence type="predicted"/>
<sequence>MDSFPAYIAVVGWTVWPRGSIPRKQCARFQSIRWISQPCGTNSLAEHTLTWNSLRLVLMWNIHDRAPNHDRGASTSFGGGADGGTIQPQARFKLHQHMGMQSTDKTCRDDCMLEHLT</sequence>
<dbReference type="Proteomes" id="UP001222027">
    <property type="component" value="Unassembled WGS sequence"/>
</dbReference>
<keyword evidence="2" id="KW-1185">Reference proteome</keyword>
<protein>
    <submittedName>
        <fullName evidence="1">Uncharacterized protein</fullName>
    </submittedName>
</protein>
<dbReference type="EMBL" id="JAQQAF010000008">
    <property type="protein sequence ID" value="KAJ8467946.1"/>
    <property type="molecule type" value="Genomic_DNA"/>
</dbReference>
<comment type="caution">
    <text evidence="1">The sequence shown here is derived from an EMBL/GenBank/DDBJ whole genome shotgun (WGS) entry which is preliminary data.</text>
</comment>
<evidence type="ECO:0000313" key="2">
    <source>
        <dbReference type="Proteomes" id="UP001222027"/>
    </source>
</evidence>
<dbReference type="AlphaFoldDB" id="A0AAV8QE91"/>
<organism evidence="1 2">
    <name type="scientific">Ensete ventricosum</name>
    <name type="common">Abyssinian banana</name>
    <name type="synonym">Musa ensete</name>
    <dbReference type="NCBI Taxonomy" id="4639"/>
    <lineage>
        <taxon>Eukaryota</taxon>
        <taxon>Viridiplantae</taxon>
        <taxon>Streptophyta</taxon>
        <taxon>Embryophyta</taxon>
        <taxon>Tracheophyta</taxon>
        <taxon>Spermatophyta</taxon>
        <taxon>Magnoliopsida</taxon>
        <taxon>Liliopsida</taxon>
        <taxon>Zingiberales</taxon>
        <taxon>Musaceae</taxon>
        <taxon>Ensete</taxon>
    </lineage>
</organism>
<reference evidence="1 2" key="1">
    <citation type="submission" date="2022-12" db="EMBL/GenBank/DDBJ databases">
        <title>Chromosome-scale assembly of the Ensete ventricosum genome.</title>
        <authorList>
            <person name="Dussert Y."/>
            <person name="Stocks J."/>
            <person name="Wendawek A."/>
            <person name="Woldeyes F."/>
            <person name="Nichols R.A."/>
            <person name="Borrell J.S."/>
        </authorList>
    </citation>
    <scope>NUCLEOTIDE SEQUENCE [LARGE SCALE GENOMIC DNA]</scope>
    <source>
        <strain evidence="2">cv. Maze</strain>
        <tissue evidence="1">Seeds</tissue>
    </source>
</reference>